<gene>
    <name evidence="1" type="ORF">METZ01_LOCUS432082</name>
</gene>
<protein>
    <recommendedName>
        <fullName evidence="2">GAF domain-containing protein</fullName>
    </recommendedName>
</protein>
<evidence type="ECO:0000313" key="1">
    <source>
        <dbReference type="EMBL" id="SVD79228.1"/>
    </source>
</evidence>
<dbReference type="InterPro" id="IPR029016">
    <property type="entry name" value="GAF-like_dom_sf"/>
</dbReference>
<dbReference type="Gene3D" id="3.30.450.40">
    <property type="match status" value="2"/>
</dbReference>
<name>A0A382Y9Q4_9ZZZZ</name>
<reference evidence="1" key="1">
    <citation type="submission" date="2018-05" db="EMBL/GenBank/DDBJ databases">
        <authorList>
            <person name="Lanie J.A."/>
            <person name="Ng W.-L."/>
            <person name="Kazmierczak K.M."/>
            <person name="Andrzejewski T.M."/>
            <person name="Davidsen T.M."/>
            <person name="Wayne K.J."/>
            <person name="Tettelin H."/>
            <person name="Glass J.I."/>
            <person name="Rusch D."/>
            <person name="Podicherti R."/>
            <person name="Tsui H.-C.T."/>
            <person name="Winkler M.E."/>
        </authorList>
    </citation>
    <scope>NUCLEOTIDE SEQUENCE</scope>
</reference>
<proteinExistence type="predicted"/>
<accession>A0A382Y9Q4</accession>
<dbReference type="EMBL" id="UINC01173563">
    <property type="protein sequence ID" value="SVD79228.1"/>
    <property type="molecule type" value="Genomic_DNA"/>
</dbReference>
<dbReference type="AlphaFoldDB" id="A0A382Y9Q4"/>
<sequence>SFLVAPLVHHGAVIGVFQMRSKFLDVYSQRHLDLAVQVANQIAGAIANAQLFEQFRQAEEAERQRYEELRSLLEVSSVLNHPGSFESKVSMVMKELARVCDARLATFRVPDEEGLRRIGYLGEQPIGTDIIPYEGNIPAMVFDRKKLLVVNDYPSFHLAVPDRVR</sequence>
<dbReference type="SUPFAM" id="SSF55781">
    <property type="entry name" value="GAF domain-like"/>
    <property type="match status" value="2"/>
</dbReference>
<organism evidence="1">
    <name type="scientific">marine metagenome</name>
    <dbReference type="NCBI Taxonomy" id="408172"/>
    <lineage>
        <taxon>unclassified sequences</taxon>
        <taxon>metagenomes</taxon>
        <taxon>ecological metagenomes</taxon>
    </lineage>
</organism>
<evidence type="ECO:0008006" key="2">
    <source>
        <dbReference type="Google" id="ProtNLM"/>
    </source>
</evidence>
<feature type="non-terminal residue" evidence="1">
    <location>
        <position position="1"/>
    </location>
</feature>